<accession>A0A0F5VDP7</accession>
<dbReference type="AlphaFoldDB" id="A0A0F5VDP7"/>
<protein>
    <submittedName>
        <fullName evidence="1">Uncharacterized protein</fullName>
    </submittedName>
</protein>
<dbReference type="Proteomes" id="UP000033633">
    <property type="component" value="Unassembled WGS sequence"/>
</dbReference>
<evidence type="ECO:0000313" key="2">
    <source>
        <dbReference type="Proteomes" id="UP000033633"/>
    </source>
</evidence>
<dbReference type="STRING" id="265726.KY46_08570"/>
<comment type="caution">
    <text evidence="1">The sequence shown here is derived from an EMBL/GenBank/DDBJ whole genome shotgun (WGS) entry which is preliminary data.</text>
</comment>
<evidence type="ECO:0000313" key="1">
    <source>
        <dbReference type="EMBL" id="KKD00291.1"/>
    </source>
</evidence>
<gene>
    <name evidence="1" type="ORF">KY46_08570</name>
</gene>
<keyword evidence="2" id="KW-1185">Reference proteome</keyword>
<proteinExistence type="predicted"/>
<name>A0A0F5VDP7_9GAMM</name>
<dbReference type="PATRIC" id="fig|265726.11.peg.3847"/>
<dbReference type="EMBL" id="JWYV01000005">
    <property type="protein sequence ID" value="KKD00291.1"/>
    <property type="molecule type" value="Genomic_DNA"/>
</dbReference>
<reference evidence="1 2" key="1">
    <citation type="submission" date="2014-12" db="EMBL/GenBank/DDBJ databases">
        <title>Mercury Reductase activity and rhizosphere competence traits in the genome of root associated Photobacterium halotolerans MELD1.</title>
        <authorList>
            <person name="Mathew D.C."/>
            <person name="Huang C.-C."/>
        </authorList>
    </citation>
    <scope>NUCLEOTIDE SEQUENCE [LARGE SCALE GENOMIC DNA]</scope>
    <source>
        <strain evidence="1 2">MELD1</strain>
    </source>
</reference>
<sequence>MCFDPLEPLFFLHALKRVVFTNNVLKSITLLVFDFVQLMKFTTNIKQMINVIFLFYMTK</sequence>
<organism evidence="1 2">
    <name type="scientific">Photobacterium halotolerans</name>
    <dbReference type="NCBI Taxonomy" id="265726"/>
    <lineage>
        <taxon>Bacteria</taxon>
        <taxon>Pseudomonadati</taxon>
        <taxon>Pseudomonadota</taxon>
        <taxon>Gammaproteobacteria</taxon>
        <taxon>Vibrionales</taxon>
        <taxon>Vibrionaceae</taxon>
        <taxon>Photobacterium</taxon>
    </lineage>
</organism>